<feature type="domain" description="RNase H type-1" evidence="2">
    <location>
        <begin position="1"/>
        <end position="103"/>
    </location>
</feature>
<sequence>LGTAAFHTVYEGECVGALMALKLISKQRRVRNVTICIDNQAAITATTLLRPAPGHYILDAFHSDLVELLKIHPQIHITIRWTPGHQGINGNETADEEAKKAAAGD</sequence>
<dbReference type="Pfam" id="PF00075">
    <property type="entry name" value="RNase_H"/>
    <property type="match status" value="1"/>
</dbReference>
<dbReference type="OrthoDB" id="3265515at2759"/>
<dbReference type="CDD" id="cd09276">
    <property type="entry name" value="Rnase_HI_RT_non_LTR"/>
    <property type="match status" value="1"/>
</dbReference>
<evidence type="ECO:0000313" key="4">
    <source>
        <dbReference type="Proteomes" id="UP000807353"/>
    </source>
</evidence>
<dbReference type="Gene3D" id="3.30.420.10">
    <property type="entry name" value="Ribonuclease H-like superfamily/Ribonuclease H"/>
    <property type="match status" value="1"/>
</dbReference>
<dbReference type="InterPro" id="IPR002156">
    <property type="entry name" value="RNaseH_domain"/>
</dbReference>
<dbReference type="InterPro" id="IPR036397">
    <property type="entry name" value="RNaseH_sf"/>
</dbReference>
<feature type="non-terminal residue" evidence="3">
    <location>
        <position position="105"/>
    </location>
</feature>
<organism evidence="3 4">
    <name type="scientific">Collybia nuda</name>
    <dbReference type="NCBI Taxonomy" id="64659"/>
    <lineage>
        <taxon>Eukaryota</taxon>
        <taxon>Fungi</taxon>
        <taxon>Dikarya</taxon>
        <taxon>Basidiomycota</taxon>
        <taxon>Agaricomycotina</taxon>
        <taxon>Agaricomycetes</taxon>
        <taxon>Agaricomycetidae</taxon>
        <taxon>Agaricales</taxon>
        <taxon>Tricholomatineae</taxon>
        <taxon>Clitocybaceae</taxon>
        <taxon>Collybia</taxon>
    </lineage>
</organism>
<name>A0A9P5XQP4_9AGAR</name>
<feature type="non-terminal residue" evidence="3">
    <location>
        <position position="1"/>
    </location>
</feature>
<dbReference type="GO" id="GO:0004523">
    <property type="term" value="F:RNA-DNA hybrid ribonuclease activity"/>
    <property type="evidence" value="ECO:0007669"/>
    <property type="project" value="InterPro"/>
</dbReference>
<dbReference type="SUPFAM" id="SSF53098">
    <property type="entry name" value="Ribonuclease H-like"/>
    <property type="match status" value="1"/>
</dbReference>
<gene>
    <name evidence="3" type="ORF">BDZ94DRAFT_1131618</name>
</gene>
<dbReference type="GO" id="GO:0003676">
    <property type="term" value="F:nucleic acid binding"/>
    <property type="evidence" value="ECO:0007669"/>
    <property type="project" value="InterPro"/>
</dbReference>
<dbReference type="AlphaFoldDB" id="A0A9P5XQP4"/>
<dbReference type="Proteomes" id="UP000807353">
    <property type="component" value="Unassembled WGS sequence"/>
</dbReference>
<dbReference type="InterPro" id="IPR012337">
    <property type="entry name" value="RNaseH-like_sf"/>
</dbReference>
<evidence type="ECO:0000259" key="2">
    <source>
        <dbReference type="PROSITE" id="PS50879"/>
    </source>
</evidence>
<evidence type="ECO:0000313" key="3">
    <source>
        <dbReference type="EMBL" id="KAF9455209.1"/>
    </source>
</evidence>
<accession>A0A9P5XQP4</accession>
<dbReference type="PROSITE" id="PS50879">
    <property type="entry name" value="RNASE_H_1"/>
    <property type="match status" value="1"/>
</dbReference>
<dbReference type="EMBL" id="MU150911">
    <property type="protein sequence ID" value="KAF9455209.1"/>
    <property type="molecule type" value="Genomic_DNA"/>
</dbReference>
<keyword evidence="4" id="KW-1185">Reference proteome</keyword>
<protein>
    <submittedName>
        <fullName evidence="3">Ribonuclease H-like domain-containing protein</fullName>
    </submittedName>
</protein>
<proteinExistence type="predicted"/>
<feature type="compositionally biased region" description="Basic and acidic residues" evidence="1">
    <location>
        <begin position="96"/>
        <end position="105"/>
    </location>
</feature>
<comment type="caution">
    <text evidence="3">The sequence shown here is derived from an EMBL/GenBank/DDBJ whole genome shotgun (WGS) entry which is preliminary data.</text>
</comment>
<feature type="region of interest" description="Disordered" evidence="1">
    <location>
        <begin position="85"/>
        <end position="105"/>
    </location>
</feature>
<evidence type="ECO:0000256" key="1">
    <source>
        <dbReference type="SAM" id="MobiDB-lite"/>
    </source>
</evidence>
<reference evidence="3" key="1">
    <citation type="submission" date="2020-11" db="EMBL/GenBank/DDBJ databases">
        <authorList>
            <consortium name="DOE Joint Genome Institute"/>
            <person name="Ahrendt S."/>
            <person name="Riley R."/>
            <person name="Andreopoulos W."/>
            <person name="Labutti K."/>
            <person name="Pangilinan J."/>
            <person name="Ruiz-Duenas F.J."/>
            <person name="Barrasa J.M."/>
            <person name="Sanchez-Garcia M."/>
            <person name="Camarero S."/>
            <person name="Miyauchi S."/>
            <person name="Serrano A."/>
            <person name="Linde D."/>
            <person name="Babiker R."/>
            <person name="Drula E."/>
            <person name="Ayuso-Fernandez I."/>
            <person name="Pacheco R."/>
            <person name="Padilla G."/>
            <person name="Ferreira P."/>
            <person name="Barriuso J."/>
            <person name="Kellner H."/>
            <person name="Castanera R."/>
            <person name="Alfaro M."/>
            <person name="Ramirez L."/>
            <person name="Pisabarro A.G."/>
            <person name="Kuo A."/>
            <person name="Tritt A."/>
            <person name="Lipzen A."/>
            <person name="He G."/>
            <person name="Yan M."/>
            <person name="Ng V."/>
            <person name="Cullen D."/>
            <person name="Martin F."/>
            <person name="Rosso M.-N."/>
            <person name="Henrissat B."/>
            <person name="Hibbett D."/>
            <person name="Martinez A.T."/>
            <person name="Grigoriev I.V."/>
        </authorList>
    </citation>
    <scope>NUCLEOTIDE SEQUENCE</scope>
    <source>
        <strain evidence="3">CBS 247.69</strain>
    </source>
</reference>